<evidence type="ECO:0000256" key="7">
    <source>
        <dbReference type="ARBA" id="ARBA00023237"/>
    </source>
</evidence>
<comment type="subcellular location">
    <subcellularLocation>
        <location evidence="1">Cell outer membrane</location>
    </subcellularLocation>
</comment>
<name>A0ABM8Q1Z5_9BACT</name>
<dbReference type="PANTHER" id="PTHR30026">
    <property type="entry name" value="OUTER MEMBRANE PROTEIN TOLC"/>
    <property type="match status" value="1"/>
</dbReference>
<keyword evidence="8" id="KW-0175">Coiled coil</keyword>
<keyword evidence="4" id="KW-1134">Transmembrane beta strand</keyword>
<dbReference type="Pfam" id="PF02321">
    <property type="entry name" value="OEP"/>
    <property type="match status" value="2"/>
</dbReference>
<keyword evidence="11" id="KW-1185">Reference proteome</keyword>
<organism evidence="10 11">
    <name type="scientific">Campylobacter suis</name>
    <dbReference type="NCBI Taxonomy" id="2790657"/>
    <lineage>
        <taxon>Bacteria</taxon>
        <taxon>Pseudomonadati</taxon>
        <taxon>Campylobacterota</taxon>
        <taxon>Epsilonproteobacteria</taxon>
        <taxon>Campylobacterales</taxon>
        <taxon>Campylobacteraceae</taxon>
        <taxon>Campylobacter</taxon>
    </lineage>
</organism>
<evidence type="ECO:0000256" key="5">
    <source>
        <dbReference type="ARBA" id="ARBA00022692"/>
    </source>
</evidence>
<evidence type="ECO:0000256" key="8">
    <source>
        <dbReference type="SAM" id="Coils"/>
    </source>
</evidence>
<comment type="similarity">
    <text evidence="2">Belongs to the outer membrane factor (OMF) (TC 1.B.17) family.</text>
</comment>
<dbReference type="InterPro" id="IPR051906">
    <property type="entry name" value="TolC-like"/>
</dbReference>
<keyword evidence="6" id="KW-0472">Membrane</keyword>
<dbReference type="Gene3D" id="1.20.1600.10">
    <property type="entry name" value="Outer membrane efflux proteins (OEP)"/>
    <property type="match status" value="1"/>
</dbReference>
<evidence type="ECO:0000256" key="2">
    <source>
        <dbReference type="ARBA" id="ARBA00007613"/>
    </source>
</evidence>
<dbReference type="Proteomes" id="UP000789359">
    <property type="component" value="Unassembled WGS sequence"/>
</dbReference>
<dbReference type="EMBL" id="CAJHOE010000001">
    <property type="protein sequence ID" value="CAD7286781.1"/>
    <property type="molecule type" value="Genomic_DNA"/>
</dbReference>
<dbReference type="SUPFAM" id="SSF56954">
    <property type="entry name" value="Outer membrane efflux proteins (OEP)"/>
    <property type="match status" value="1"/>
</dbReference>
<accession>A0ABM8Q1Z5</accession>
<evidence type="ECO:0000256" key="9">
    <source>
        <dbReference type="SAM" id="SignalP"/>
    </source>
</evidence>
<evidence type="ECO:0000256" key="1">
    <source>
        <dbReference type="ARBA" id="ARBA00004442"/>
    </source>
</evidence>
<gene>
    <name evidence="10" type="ORF">LMG8286_00534</name>
</gene>
<evidence type="ECO:0000313" key="10">
    <source>
        <dbReference type="EMBL" id="CAD7286781.1"/>
    </source>
</evidence>
<evidence type="ECO:0000256" key="4">
    <source>
        <dbReference type="ARBA" id="ARBA00022452"/>
    </source>
</evidence>
<evidence type="ECO:0000256" key="3">
    <source>
        <dbReference type="ARBA" id="ARBA00022448"/>
    </source>
</evidence>
<evidence type="ECO:0000256" key="6">
    <source>
        <dbReference type="ARBA" id="ARBA00023136"/>
    </source>
</evidence>
<comment type="caution">
    <text evidence="10">The sequence shown here is derived from an EMBL/GenBank/DDBJ whole genome shotgun (WGS) entry which is preliminary data.</text>
</comment>
<evidence type="ECO:0000313" key="11">
    <source>
        <dbReference type="Proteomes" id="UP000789359"/>
    </source>
</evidence>
<dbReference type="PANTHER" id="PTHR30026:SF20">
    <property type="entry name" value="OUTER MEMBRANE PROTEIN TOLC"/>
    <property type="match status" value="1"/>
</dbReference>
<keyword evidence="5" id="KW-0812">Transmembrane</keyword>
<proteinExistence type="inferred from homology"/>
<dbReference type="InterPro" id="IPR003423">
    <property type="entry name" value="OMP_efflux"/>
</dbReference>
<sequence>MRKILPIFLLVLFASGASLKDIIVAAKSAEIAKIKEFEARQAYLERDSVKSGYFPSLSLNASYSSTSGDRQLLTPKESLLASASVNFILYDGGAREARLDALKFSQNAKDLRSLETKNYLALQSVLLYFNALNLNEQINAKKAEIKHLSEAKNRLDKFKNAGLASLDESEAVSAKLSLSQSDEMALKAALANVFLQIETLCGLKDISLENFFIDETNLTNKNTEIMALNQEILATTQAQKIANSQLLPTIFIKNTFLSYKNNYDFGILSQNYRMYQGYLSKILKEDRQNANEIMLGFSWSIFDFGKTQKQSEIKKLDTIKASLNLAYKSRENELKIKSIKNDIAAIIFRIDALTSAKEASSLSLMAVMKQYEAGLAGYSEFLNAVAREFEAKSALSIAKNELEIKRANLVYENGDDIEKRVRQ</sequence>
<feature type="coiled-coil region" evidence="8">
    <location>
        <begin position="131"/>
        <end position="161"/>
    </location>
</feature>
<keyword evidence="7" id="KW-0998">Cell outer membrane</keyword>
<evidence type="ECO:0008006" key="12">
    <source>
        <dbReference type="Google" id="ProtNLM"/>
    </source>
</evidence>
<keyword evidence="9" id="KW-0732">Signal</keyword>
<feature type="signal peptide" evidence="9">
    <location>
        <begin position="1"/>
        <end position="20"/>
    </location>
</feature>
<dbReference type="RefSeq" id="WP_230056317.1">
    <property type="nucleotide sequence ID" value="NZ_CAJHOE010000001.1"/>
</dbReference>
<feature type="chain" id="PRO_5045587352" description="TolC family protein" evidence="9">
    <location>
        <begin position="21"/>
        <end position="423"/>
    </location>
</feature>
<keyword evidence="3" id="KW-0813">Transport</keyword>
<reference evidence="10 11" key="1">
    <citation type="submission" date="2020-11" db="EMBL/GenBank/DDBJ databases">
        <authorList>
            <person name="Peeters C."/>
        </authorList>
    </citation>
    <scope>NUCLEOTIDE SEQUENCE [LARGE SCALE GENOMIC DNA]</scope>
    <source>
        <strain evidence="10 11">LMG 8286</strain>
    </source>
</reference>
<protein>
    <recommendedName>
        <fullName evidence="12">TolC family protein</fullName>
    </recommendedName>
</protein>